<gene>
    <name evidence="1" type="ORF">JVT61DRAFT_11772</name>
</gene>
<protein>
    <submittedName>
        <fullName evidence="1">Uncharacterized protein</fullName>
    </submittedName>
</protein>
<dbReference type="EMBL" id="JAGFBS010000005">
    <property type="protein sequence ID" value="KAG6379315.1"/>
    <property type="molecule type" value="Genomic_DNA"/>
</dbReference>
<accession>A0A8I2YVG3</accession>
<organism evidence="1 2">
    <name type="scientific">Boletus reticuloceps</name>
    <dbReference type="NCBI Taxonomy" id="495285"/>
    <lineage>
        <taxon>Eukaryota</taxon>
        <taxon>Fungi</taxon>
        <taxon>Dikarya</taxon>
        <taxon>Basidiomycota</taxon>
        <taxon>Agaricomycotina</taxon>
        <taxon>Agaricomycetes</taxon>
        <taxon>Agaricomycetidae</taxon>
        <taxon>Boletales</taxon>
        <taxon>Boletineae</taxon>
        <taxon>Boletaceae</taxon>
        <taxon>Boletoideae</taxon>
        <taxon>Boletus</taxon>
    </lineage>
</organism>
<comment type="caution">
    <text evidence="1">The sequence shown here is derived from an EMBL/GenBank/DDBJ whole genome shotgun (WGS) entry which is preliminary data.</text>
</comment>
<reference evidence="1" key="1">
    <citation type="submission" date="2021-03" db="EMBL/GenBank/DDBJ databases">
        <title>Evolutionary innovations through gain and loss of genes in the ectomycorrhizal Boletales.</title>
        <authorList>
            <person name="Wu G."/>
            <person name="Miyauchi S."/>
            <person name="Morin E."/>
            <person name="Yang Z.-L."/>
            <person name="Xu J."/>
            <person name="Martin F.M."/>
        </authorList>
    </citation>
    <scope>NUCLEOTIDE SEQUENCE</scope>
    <source>
        <strain evidence="1">BR01</strain>
    </source>
</reference>
<dbReference type="OrthoDB" id="2683861at2759"/>
<name>A0A8I2YVG3_9AGAM</name>
<keyword evidence="2" id="KW-1185">Reference proteome</keyword>
<sequence>MPPHSWTTAEQDNFIEGFYDDFLKGQANRNYSTFWPLFFEHWFAKYPEEAVIFPDLPAGTKLNAAQATQVGKAMDLRKEQLHNKLRNNLGTSKRLMKAKELRTRKPQMIEVYLNLYYDEKVKPALEGGADVQKDVAIAAAASDGQKATKLAPNLAAMMSKARELYKNESAEIKEKVEARWKEIVSEREQGAGKGKAGTQTPQYYIDKLGPMLGYFFKGLQEATRWSFTVLMGGPSAATGGRVEACSIHVGSTVLGHTFDQVHPNFTTDFMQPYKAFLDKVCPWGMEELKPEDEGEVQPASSSGHVAVDCSEATVPDLPPTPVCPTEPPVPPINLSSPSLQPSVPVSSLAYVAQLSPPLVHSQGNDSLHTVIANQVNDPLQPVAAPPTLSIVQNPPPVPVILNEAIGPLNSLLSRHNPSFRTRRAIPLSLSLRAVRASTNPAQRSSRW</sequence>
<dbReference type="Proteomes" id="UP000683000">
    <property type="component" value="Unassembled WGS sequence"/>
</dbReference>
<evidence type="ECO:0000313" key="1">
    <source>
        <dbReference type="EMBL" id="KAG6379315.1"/>
    </source>
</evidence>
<evidence type="ECO:0000313" key="2">
    <source>
        <dbReference type="Proteomes" id="UP000683000"/>
    </source>
</evidence>
<dbReference type="AlphaFoldDB" id="A0A8I2YVG3"/>
<proteinExistence type="predicted"/>